<gene>
    <name evidence="3" type="ORF">DFH08DRAFT_1082969</name>
</gene>
<keyword evidence="2" id="KW-0472">Membrane</keyword>
<evidence type="ECO:0000256" key="2">
    <source>
        <dbReference type="SAM" id="Phobius"/>
    </source>
</evidence>
<dbReference type="Proteomes" id="UP001218218">
    <property type="component" value="Unassembled WGS sequence"/>
</dbReference>
<reference evidence="3" key="1">
    <citation type="submission" date="2023-03" db="EMBL/GenBank/DDBJ databases">
        <title>Massive genome expansion in bonnet fungi (Mycena s.s.) driven by repeated elements and novel gene families across ecological guilds.</title>
        <authorList>
            <consortium name="Lawrence Berkeley National Laboratory"/>
            <person name="Harder C.B."/>
            <person name="Miyauchi S."/>
            <person name="Viragh M."/>
            <person name="Kuo A."/>
            <person name="Thoen E."/>
            <person name="Andreopoulos B."/>
            <person name="Lu D."/>
            <person name="Skrede I."/>
            <person name="Drula E."/>
            <person name="Henrissat B."/>
            <person name="Morin E."/>
            <person name="Kohler A."/>
            <person name="Barry K."/>
            <person name="LaButti K."/>
            <person name="Morin E."/>
            <person name="Salamov A."/>
            <person name="Lipzen A."/>
            <person name="Mereny Z."/>
            <person name="Hegedus B."/>
            <person name="Baldrian P."/>
            <person name="Stursova M."/>
            <person name="Weitz H."/>
            <person name="Taylor A."/>
            <person name="Grigoriev I.V."/>
            <person name="Nagy L.G."/>
            <person name="Martin F."/>
            <person name="Kauserud H."/>
        </authorList>
    </citation>
    <scope>NUCLEOTIDE SEQUENCE</scope>
    <source>
        <strain evidence="3">CBHHK002</strain>
    </source>
</reference>
<sequence>MAIRGASQVASSSWRKPNITTPRTKRVLLASAALDTALDRLGADGLFIDDQDDFYAATGNLYSQLALFDLTTNQMKYESELDNYFKRVLNVAANFSSTYTFGHAATKAYAAYKKPSFLQYAIESWWHGRKFTVSAQNIAAGKFPGKNFTLSKECQNATMVGGTWFSTESNDFHFEGYATGYFLGLSALLAEITSDPMYLQAATDSANFIHSHLYNVRGIVQPDISGSSDHDHLCEVLSATTPYESGLMIEGLAVLFSITNDTSWGDLLDNLLTAAIPNTAWQGQNGIVAVDGKTGDTNLLQGLGAVYVRNITTAVMRRYIGDYIAVQFNAATDLATSNGTNVYAGSWTGPPSATFSALNQTYALAALISALDVEDDSAASATAPRATSTESSTPVGGVPPTESSQLPGHSAVPRGASSHLAAIIGGVLGGLVAVGLLFAALRRLRKRDSPIAKSSSRRPINPFMAQVPSSGAPATPWRPEKLGEQQNGLLPIAGDDQPALVPASSPINPSSNYAEPTDDVRGETARPAPIPTDPLVTVLNAWLQTRQWNERETPPEYPVANASPQGPL</sequence>
<dbReference type="EMBL" id="JARIHO010000030">
    <property type="protein sequence ID" value="KAJ7337013.1"/>
    <property type="molecule type" value="Genomic_DNA"/>
</dbReference>
<feature type="transmembrane region" description="Helical" evidence="2">
    <location>
        <begin position="420"/>
        <end position="441"/>
    </location>
</feature>
<organism evidence="3 4">
    <name type="scientific">Mycena albidolilacea</name>
    <dbReference type="NCBI Taxonomy" id="1033008"/>
    <lineage>
        <taxon>Eukaryota</taxon>
        <taxon>Fungi</taxon>
        <taxon>Dikarya</taxon>
        <taxon>Basidiomycota</taxon>
        <taxon>Agaricomycotina</taxon>
        <taxon>Agaricomycetes</taxon>
        <taxon>Agaricomycetidae</taxon>
        <taxon>Agaricales</taxon>
        <taxon>Marasmiineae</taxon>
        <taxon>Mycenaceae</taxon>
        <taxon>Mycena</taxon>
    </lineage>
</organism>
<dbReference type="GO" id="GO:0005975">
    <property type="term" value="P:carbohydrate metabolic process"/>
    <property type="evidence" value="ECO:0007669"/>
    <property type="project" value="InterPro"/>
</dbReference>
<feature type="compositionally biased region" description="Polar residues" evidence="1">
    <location>
        <begin position="505"/>
        <end position="514"/>
    </location>
</feature>
<name>A0AAD6ZSS4_9AGAR</name>
<evidence type="ECO:0000313" key="4">
    <source>
        <dbReference type="Proteomes" id="UP001218218"/>
    </source>
</evidence>
<accession>A0AAD6ZSS4</accession>
<feature type="region of interest" description="Disordered" evidence="1">
    <location>
        <begin position="546"/>
        <end position="568"/>
    </location>
</feature>
<dbReference type="Pfam" id="PF03663">
    <property type="entry name" value="Glyco_hydro_76"/>
    <property type="match status" value="1"/>
</dbReference>
<keyword evidence="2" id="KW-0812">Transmembrane</keyword>
<dbReference type="InterPro" id="IPR005198">
    <property type="entry name" value="Glyco_hydro_76"/>
</dbReference>
<evidence type="ECO:0008006" key="5">
    <source>
        <dbReference type="Google" id="ProtNLM"/>
    </source>
</evidence>
<evidence type="ECO:0000313" key="3">
    <source>
        <dbReference type="EMBL" id="KAJ7337013.1"/>
    </source>
</evidence>
<feature type="compositionally biased region" description="Low complexity" evidence="1">
    <location>
        <begin position="379"/>
        <end position="393"/>
    </location>
</feature>
<dbReference type="InterPro" id="IPR008928">
    <property type="entry name" value="6-hairpin_glycosidase_sf"/>
</dbReference>
<dbReference type="AlphaFoldDB" id="A0AAD6ZSS4"/>
<comment type="caution">
    <text evidence="3">The sequence shown here is derived from an EMBL/GenBank/DDBJ whole genome shotgun (WGS) entry which is preliminary data.</text>
</comment>
<protein>
    <recommendedName>
        <fullName evidence="5">Glycoside hydrolase family 76 protein</fullName>
    </recommendedName>
</protein>
<keyword evidence="2" id="KW-1133">Transmembrane helix</keyword>
<dbReference type="SUPFAM" id="SSF48208">
    <property type="entry name" value="Six-hairpin glycosidases"/>
    <property type="match status" value="1"/>
</dbReference>
<keyword evidence="4" id="KW-1185">Reference proteome</keyword>
<proteinExistence type="predicted"/>
<feature type="region of interest" description="Disordered" evidence="1">
    <location>
        <begin position="449"/>
        <end position="532"/>
    </location>
</feature>
<evidence type="ECO:0000256" key="1">
    <source>
        <dbReference type="SAM" id="MobiDB-lite"/>
    </source>
</evidence>
<feature type="region of interest" description="Disordered" evidence="1">
    <location>
        <begin position="379"/>
        <end position="412"/>
    </location>
</feature>
<dbReference type="Gene3D" id="1.50.10.20">
    <property type="match status" value="1"/>
</dbReference>